<name>A0ABR3I3N9_LOXSC</name>
<evidence type="ECO:0000256" key="1">
    <source>
        <dbReference type="SAM" id="SignalP"/>
    </source>
</evidence>
<comment type="caution">
    <text evidence="2">The sequence shown here is derived from an EMBL/GenBank/DDBJ whole genome shotgun (WGS) entry which is preliminary data.</text>
</comment>
<feature type="signal peptide" evidence="1">
    <location>
        <begin position="1"/>
        <end position="21"/>
    </location>
</feature>
<protein>
    <submittedName>
        <fullName evidence="2">Uncharacterized protein</fullName>
    </submittedName>
</protein>
<keyword evidence="3" id="KW-1185">Reference proteome</keyword>
<accession>A0ABR3I3N9</accession>
<dbReference type="EMBL" id="JBEUOH010000009">
    <property type="protein sequence ID" value="KAL0883369.1"/>
    <property type="molecule type" value="Genomic_DNA"/>
</dbReference>
<gene>
    <name evidence="2" type="ORF">ABMA27_016768</name>
</gene>
<evidence type="ECO:0000313" key="3">
    <source>
        <dbReference type="Proteomes" id="UP001549920"/>
    </source>
</evidence>
<feature type="chain" id="PRO_5046695888" evidence="1">
    <location>
        <begin position="22"/>
        <end position="139"/>
    </location>
</feature>
<organism evidence="2 3">
    <name type="scientific">Loxostege sticticalis</name>
    <name type="common">Beet webworm moth</name>
    <dbReference type="NCBI Taxonomy" id="481309"/>
    <lineage>
        <taxon>Eukaryota</taxon>
        <taxon>Metazoa</taxon>
        <taxon>Ecdysozoa</taxon>
        <taxon>Arthropoda</taxon>
        <taxon>Hexapoda</taxon>
        <taxon>Insecta</taxon>
        <taxon>Pterygota</taxon>
        <taxon>Neoptera</taxon>
        <taxon>Endopterygota</taxon>
        <taxon>Lepidoptera</taxon>
        <taxon>Glossata</taxon>
        <taxon>Ditrysia</taxon>
        <taxon>Pyraloidea</taxon>
        <taxon>Crambidae</taxon>
        <taxon>Pyraustinae</taxon>
        <taxon>Loxostege</taxon>
    </lineage>
</organism>
<dbReference type="Proteomes" id="UP001549920">
    <property type="component" value="Unassembled WGS sequence"/>
</dbReference>
<evidence type="ECO:0000313" key="2">
    <source>
        <dbReference type="EMBL" id="KAL0883369.1"/>
    </source>
</evidence>
<keyword evidence="1" id="KW-0732">Signal</keyword>
<sequence length="139" mass="15860">MRRWQATFYLLILCENSLVVSLLSGKSILKIIPDLLGRKATDLATDAGTEDPGTIVMAMTTMLARSDETTTREPMVTAIAFQTVVYTILFRMDTVNSLTYFPLPFYVRLNIVYGKSMAVEFYYFIYHIHQQHNVPTSFS</sequence>
<proteinExistence type="predicted"/>
<reference evidence="2 3" key="1">
    <citation type="submission" date="2024-06" db="EMBL/GenBank/DDBJ databases">
        <title>A chromosome-level genome assembly of beet webworm, Loxostege sticticalis.</title>
        <authorList>
            <person name="Zhang Y."/>
        </authorList>
    </citation>
    <scope>NUCLEOTIDE SEQUENCE [LARGE SCALE GENOMIC DNA]</scope>
    <source>
        <strain evidence="2">AQ026</strain>
        <tissue evidence="2">Whole body</tissue>
    </source>
</reference>